<organism evidence="1 2">
    <name type="scientific">Trema orientale</name>
    <name type="common">Charcoal tree</name>
    <name type="synonym">Celtis orientalis</name>
    <dbReference type="NCBI Taxonomy" id="63057"/>
    <lineage>
        <taxon>Eukaryota</taxon>
        <taxon>Viridiplantae</taxon>
        <taxon>Streptophyta</taxon>
        <taxon>Embryophyta</taxon>
        <taxon>Tracheophyta</taxon>
        <taxon>Spermatophyta</taxon>
        <taxon>Magnoliopsida</taxon>
        <taxon>eudicotyledons</taxon>
        <taxon>Gunneridae</taxon>
        <taxon>Pentapetalae</taxon>
        <taxon>rosids</taxon>
        <taxon>fabids</taxon>
        <taxon>Rosales</taxon>
        <taxon>Cannabaceae</taxon>
        <taxon>Trema</taxon>
    </lineage>
</organism>
<evidence type="ECO:0000313" key="1">
    <source>
        <dbReference type="EMBL" id="PON84881.1"/>
    </source>
</evidence>
<evidence type="ECO:0000313" key="2">
    <source>
        <dbReference type="Proteomes" id="UP000237000"/>
    </source>
</evidence>
<proteinExistence type="predicted"/>
<dbReference type="Proteomes" id="UP000237000">
    <property type="component" value="Unassembled WGS sequence"/>
</dbReference>
<name>A0A2P5EH76_TREOI</name>
<dbReference type="AlphaFoldDB" id="A0A2P5EH76"/>
<sequence length="60" mass="6859">MNSSLMGVKSTQVALFTLKISSGYETNNITQLNNQTFLYGRSVNLWKKFIKTERGDQNKN</sequence>
<reference evidence="2" key="1">
    <citation type="submission" date="2016-06" db="EMBL/GenBank/DDBJ databases">
        <title>Parallel loss of symbiosis genes in relatives of nitrogen-fixing non-legume Parasponia.</title>
        <authorList>
            <person name="Van Velzen R."/>
            <person name="Holmer R."/>
            <person name="Bu F."/>
            <person name="Rutten L."/>
            <person name="Van Zeijl A."/>
            <person name="Liu W."/>
            <person name="Santuari L."/>
            <person name="Cao Q."/>
            <person name="Sharma T."/>
            <person name="Shen D."/>
            <person name="Roswanjaya Y."/>
            <person name="Wardhani T."/>
            <person name="Kalhor M.S."/>
            <person name="Jansen J."/>
            <person name="Van den Hoogen J."/>
            <person name="Gungor B."/>
            <person name="Hartog M."/>
            <person name="Hontelez J."/>
            <person name="Verver J."/>
            <person name="Yang W.-C."/>
            <person name="Schijlen E."/>
            <person name="Repin R."/>
            <person name="Schilthuizen M."/>
            <person name="Schranz E."/>
            <person name="Heidstra R."/>
            <person name="Miyata K."/>
            <person name="Fedorova E."/>
            <person name="Kohlen W."/>
            <person name="Bisseling T."/>
            <person name="Smit S."/>
            <person name="Geurts R."/>
        </authorList>
    </citation>
    <scope>NUCLEOTIDE SEQUENCE [LARGE SCALE GENOMIC DNA]</scope>
    <source>
        <strain evidence="2">cv. RG33-2</strain>
    </source>
</reference>
<dbReference type="InParanoid" id="A0A2P5EH76"/>
<comment type="caution">
    <text evidence="1">The sequence shown here is derived from an EMBL/GenBank/DDBJ whole genome shotgun (WGS) entry which is preliminary data.</text>
</comment>
<protein>
    <submittedName>
        <fullName evidence="1">Uncharacterized protein</fullName>
    </submittedName>
</protein>
<keyword evidence="2" id="KW-1185">Reference proteome</keyword>
<dbReference type="EMBL" id="JXTC01000155">
    <property type="protein sequence ID" value="PON84881.1"/>
    <property type="molecule type" value="Genomic_DNA"/>
</dbReference>
<gene>
    <name evidence="1" type="ORF">TorRG33x02_192790</name>
</gene>
<dbReference type="OrthoDB" id="10393457at2759"/>
<accession>A0A2P5EH76</accession>